<gene>
    <name evidence="2" type="ORF">FM121_09815</name>
</gene>
<keyword evidence="1" id="KW-0472">Membrane</keyword>
<proteinExistence type="predicted"/>
<evidence type="ECO:0000256" key="1">
    <source>
        <dbReference type="SAM" id="Phobius"/>
    </source>
</evidence>
<dbReference type="EMBL" id="FWFD01000015">
    <property type="protein sequence ID" value="SLM86376.1"/>
    <property type="molecule type" value="Genomic_DNA"/>
</dbReference>
<dbReference type="Pfam" id="PF13630">
    <property type="entry name" value="SdpI"/>
    <property type="match status" value="1"/>
</dbReference>
<keyword evidence="1" id="KW-1133">Transmembrane helix</keyword>
<dbReference type="AlphaFoldDB" id="A0A1X6WRU5"/>
<dbReference type="OrthoDB" id="3173919at2"/>
<reference evidence="3" key="1">
    <citation type="submission" date="2017-02" db="EMBL/GenBank/DDBJ databases">
        <authorList>
            <person name="Dridi B."/>
        </authorList>
    </citation>
    <scope>NUCLEOTIDE SEQUENCE [LARGE SCALE GENOMIC DNA]</scope>
    <source>
        <strain evidence="3">bH819</strain>
    </source>
</reference>
<keyword evidence="3" id="KW-1185">Reference proteome</keyword>
<keyword evidence="1" id="KW-0812">Transmembrane</keyword>
<sequence length="109" mass="13014">MVLLLMSLFLYLFSPPLYEYPQKINRFEGYRSKKAMKNQENWEKAQKLMITAYKKARKALLVLGILLIITEYLLFFVFHIDVLFLLIMLEGFIVIGTCLYVHLYVEKRI</sequence>
<evidence type="ECO:0000313" key="3">
    <source>
        <dbReference type="Proteomes" id="UP000195918"/>
    </source>
</evidence>
<name>A0A1X6WRU5_9ENTE</name>
<accession>A0A1X6WRU5</accession>
<feature type="transmembrane region" description="Helical" evidence="1">
    <location>
        <begin position="84"/>
        <end position="105"/>
    </location>
</feature>
<organism evidence="2 3">
    <name type="scientific">Vagococcus fluvialis bH819</name>
    <dbReference type="NCBI Taxonomy" id="1255619"/>
    <lineage>
        <taxon>Bacteria</taxon>
        <taxon>Bacillati</taxon>
        <taxon>Bacillota</taxon>
        <taxon>Bacilli</taxon>
        <taxon>Lactobacillales</taxon>
        <taxon>Enterococcaceae</taxon>
        <taxon>Vagococcus</taxon>
    </lineage>
</organism>
<protein>
    <recommendedName>
        <fullName evidence="4">SdpI/YhfL protein family</fullName>
    </recommendedName>
</protein>
<evidence type="ECO:0008006" key="4">
    <source>
        <dbReference type="Google" id="ProtNLM"/>
    </source>
</evidence>
<evidence type="ECO:0000313" key="2">
    <source>
        <dbReference type="EMBL" id="SLM86376.1"/>
    </source>
</evidence>
<dbReference type="Proteomes" id="UP000195918">
    <property type="component" value="Unassembled WGS sequence"/>
</dbReference>
<dbReference type="RefSeq" id="WP_143597080.1">
    <property type="nucleotide sequence ID" value="NZ_FWFD01000015.1"/>
</dbReference>
<dbReference type="InterPro" id="IPR025962">
    <property type="entry name" value="SdpI/YhfL"/>
</dbReference>
<feature type="transmembrane region" description="Helical" evidence="1">
    <location>
        <begin position="59"/>
        <end position="78"/>
    </location>
</feature>